<gene>
    <name evidence="6" type="ORF">QWZ16_20340</name>
</gene>
<comment type="subcellular location">
    <subcellularLocation>
        <location evidence="1">Periplasm</location>
    </subcellularLocation>
</comment>
<proteinExistence type="inferred from homology"/>
<comment type="similarity">
    <text evidence="2">Belongs to the bacterial solute-binding protein SsuA/TauA family.</text>
</comment>
<dbReference type="EMBL" id="JAUFQC010000027">
    <property type="protein sequence ID" value="MDN3611944.1"/>
    <property type="molecule type" value="Genomic_DNA"/>
</dbReference>
<evidence type="ECO:0000256" key="2">
    <source>
        <dbReference type="ARBA" id="ARBA00010742"/>
    </source>
</evidence>
<comment type="caution">
    <text evidence="6">The sequence shown here is derived from an EMBL/GenBank/DDBJ whole genome shotgun (WGS) entry which is preliminary data.</text>
</comment>
<evidence type="ECO:0000313" key="7">
    <source>
        <dbReference type="Proteomes" id="UP001238540"/>
    </source>
</evidence>
<name>A0ABT8C007_9VIBR</name>
<protein>
    <submittedName>
        <fullName evidence="6">ABC transporter substrate-binding protein</fullName>
    </submittedName>
</protein>
<keyword evidence="7" id="KW-1185">Reference proteome</keyword>
<dbReference type="SUPFAM" id="SSF53850">
    <property type="entry name" value="Periplasmic binding protein-like II"/>
    <property type="match status" value="1"/>
</dbReference>
<dbReference type="PANTHER" id="PTHR30024:SF47">
    <property type="entry name" value="TAURINE-BINDING PERIPLASMIC PROTEIN"/>
    <property type="match status" value="1"/>
</dbReference>
<feature type="domain" description="SsuA/THI5-like" evidence="5">
    <location>
        <begin position="48"/>
        <end position="257"/>
    </location>
</feature>
<keyword evidence="4" id="KW-0812">Transmembrane</keyword>
<evidence type="ECO:0000256" key="3">
    <source>
        <dbReference type="ARBA" id="ARBA00022729"/>
    </source>
</evidence>
<dbReference type="RefSeq" id="WP_076590171.1">
    <property type="nucleotide sequence ID" value="NZ_JABEYA020000004.1"/>
</dbReference>
<evidence type="ECO:0000259" key="5">
    <source>
        <dbReference type="Pfam" id="PF09084"/>
    </source>
</evidence>
<keyword evidence="4" id="KW-0472">Membrane</keyword>
<dbReference type="Pfam" id="PF09084">
    <property type="entry name" value="NMT1"/>
    <property type="match status" value="1"/>
</dbReference>
<evidence type="ECO:0000256" key="4">
    <source>
        <dbReference type="SAM" id="Phobius"/>
    </source>
</evidence>
<reference evidence="7" key="1">
    <citation type="journal article" date="2019" name="Int. J. Syst. Evol. Microbiol.">
        <title>The Global Catalogue of Microorganisms (GCM) 10K type strain sequencing project: providing services to taxonomists for standard genome sequencing and annotation.</title>
        <authorList>
            <consortium name="The Broad Institute Genomics Platform"/>
            <consortium name="The Broad Institute Genome Sequencing Center for Infectious Disease"/>
            <person name="Wu L."/>
            <person name="Ma J."/>
        </authorList>
    </citation>
    <scope>NUCLEOTIDE SEQUENCE [LARGE SCALE GENOMIC DNA]</scope>
    <source>
        <strain evidence="7">CECT 7398</strain>
    </source>
</reference>
<sequence length="330" mass="36845">MPVVQPKTIAYGVLCIFVTAFVFMTIISEERETTITKVRVGVTLTPLAAPFLIAERLGLFEQFGLDITLYPCASGISCTQLMLNRDVEYATASESVVMFQSFERNDLALLVSFVESNNDVKLLTLSPSGVEGVRGLEGKRVGVVKGSASEFYFDSVLIINGLKRLNVDKVYLQPHELLPALLSYRVDAISAWEPLGYKADMLSAAPVHNLGTPGIYQQSFNLLSTLSHLEFAGDEARRLLQALDAAVEWINTHPEQALRIITHRLNIPLNQVQWSWQDYVFRLSLGNSLLSNLQLQARWAHESGLVTSDPPDFRDVFFPLPYQQIVALRE</sequence>
<keyword evidence="3" id="KW-0732">Signal</keyword>
<dbReference type="Proteomes" id="UP001238540">
    <property type="component" value="Unassembled WGS sequence"/>
</dbReference>
<evidence type="ECO:0000256" key="1">
    <source>
        <dbReference type="ARBA" id="ARBA00004418"/>
    </source>
</evidence>
<feature type="transmembrane region" description="Helical" evidence="4">
    <location>
        <begin position="9"/>
        <end position="27"/>
    </location>
</feature>
<dbReference type="Gene3D" id="3.40.190.10">
    <property type="entry name" value="Periplasmic binding protein-like II"/>
    <property type="match status" value="3"/>
</dbReference>
<keyword evidence="4" id="KW-1133">Transmembrane helix</keyword>
<evidence type="ECO:0000313" key="6">
    <source>
        <dbReference type="EMBL" id="MDN3611944.1"/>
    </source>
</evidence>
<dbReference type="InterPro" id="IPR015168">
    <property type="entry name" value="SsuA/THI5"/>
</dbReference>
<accession>A0ABT8C007</accession>
<organism evidence="6 7">
    <name type="scientific">Vibrio ostreicida</name>
    <dbReference type="NCBI Taxonomy" id="526588"/>
    <lineage>
        <taxon>Bacteria</taxon>
        <taxon>Pseudomonadati</taxon>
        <taxon>Pseudomonadota</taxon>
        <taxon>Gammaproteobacteria</taxon>
        <taxon>Vibrionales</taxon>
        <taxon>Vibrionaceae</taxon>
        <taxon>Vibrio</taxon>
    </lineage>
</organism>
<dbReference type="PANTHER" id="PTHR30024">
    <property type="entry name" value="ALIPHATIC SULFONATES-BINDING PROTEIN-RELATED"/>
    <property type="match status" value="1"/>
</dbReference>